<evidence type="ECO:0000313" key="3">
    <source>
        <dbReference type="RefSeq" id="XP_030978053.1"/>
    </source>
</evidence>
<dbReference type="InterPro" id="IPR003615">
    <property type="entry name" value="HNH_nuc"/>
</dbReference>
<evidence type="ECO:0000313" key="2">
    <source>
        <dbReference type="Proteomes" id="UP000515153"/>
    </source>
</evidence>
<feature type="domain" description="HNH nuclease" evidence="1">
    <location>
        <begin position="184"/>
        <end position="243"/>
    </location>
</feature>
<dbReference type="AlphaFoldDB" id="A0A6P8AT18"/>
<organism evidence="2 3">
    <name type="scientific">Pyricularia grisea</name>
    <name type="common">Crabgrass-specific blast fungus</name>
    <name type="synonym">Magnaporthe grisea</name>
    <dbReference type="NCBI Taxonomy" id="148305"/>
    <lineage>
        <taxon>Eukaryota</taxon>
        <taxon>Fungi</taxon>
        <taxon>Dikarya</taxon>
        <taxon>Ascomycota</taxon>
        <taxon>Pezizomycotina</taxon>
        <taxon>Sordariomycetes</taxon>
        <taxon>Sordariomycetidae</taxon>
        <taxon>Magnaporthales</taxon>
        <taxon>Pyriculariaceae</taxon>
        <taxon>Pyricularia</taxon>
    </lineage>
</organism>
<dbReference type="Proteomes" id="UP000515153">
    <property type="component" value="Unplaced"/>
</dbReference>
<name>A0A6P8AT18_PYRGI</name>
<dbReference type="KEGG" id="pgri:PgNI_09064"/>
<sequence>MASAAFPVLAPLEPPQTTIESPFRVHFRHPAYPDNAPPLLALFAINGVLDYDLALVCCCILAAVNWDKGYLAVRQQGSLFEKVQRPSDGLLRGREYFFCLEDVAVSGKHPLATSFCPFPWSSVAPFANIASYVQEKYPIVHSFHNWRFPHDNLPPQWARLDVPEYRPPQLLKGPSVIVVRDGSCRISGFTNAVELAHLIPVKEKKWFTSNGISSMHQIMSDDRNILLLRSDLHHLFKTRRIALVPKLVDMDTSLPPQLLGHILKPRASTQLIPLYHNRFLQHVQGLSKEFLFARFAWSLFTDERIPFVAWSGMFNIFVWNRITNLVEQRVCTSADVSSFSQVFAFSTRSQNRSVSPKKRQMVDDLGWGYSDCTSSDGEDTWGNDGYIDDSPFEQDAPRGRPLFRTSVRRSMPKKRRFHEDCATQLMLPLPICRDMIKKEFKMKQDM</sequence>
<reference evidence="3" key="3">
    <citation type="submission" date="2025-08" db="UniProtKB">
        <authorList>
            <consortium name="RefSeq"/>
        </authorList>
    </citation>
    <scope>IDENTIFICATION</scope>
    <source>
        <strain evidence="3">NI907</strain>
    </source>
</reference>
<reference evidence="3" key="1">
    <citation type="journal article" date="2019" name="Mol. Biol. Evol.">
        <title>Blast fungal genomes show frequent chromosomal changes, gene gains and losses, and effector gene turnover.</title>
        <authorList>
            <person name="Gomez Luciano L.B."/>
            <person name="Jason Tsai I."/>
            <person name="Chuma I."/>
            <person name="Tosa Y."/>
            <person name="Chen Y.H."/>
            <person name="Li J.Y."/>
            <person name="Li M.Y."/>
            <person name="Jade Lu M.Y."/>
            <person name="Nakayashiki H."/>
            <person name="Li W.H."/>
        </authorList>
    </citation>
    <scope>NUCLEOTIDE SEQUENCE</scope>
    <source>
        <strain evidence="3">NI907</strain>
    </source>
</reference>
<dbReference type="GeneID" id="41963962"/>
<gene>
    <name evidence="3" type="ORF">PgNI_09064</name>
</gene>
<reference evidence="3" key="2">
    <citation type="submission" date="2019-10" db="EMBL/GenBank/DDBJ databases">
        <authorList>
            <consortium name="NCBI Genome Project"/>
        </authorList>
    </citation>
    <scope>NUCLEOTIDE SEQUENCE</scope>
    <source>
        <strain evidence="3">NI907</strain>
    </source>
</reference>
<keyword evidence="2" id="KW-1185">Reference proteome</keyword>
<dbReference type="Pfam" id="PF13391">
    <property type="entry name" value="HNH_2"/>
    <property type="match status" value="1"/>
</dbReference>
<accession>A0A6P8AT18</accession>
<evidence type="ECO:0000259" key="1">
    <source>
        <dbReference type="Pfam" id="PF13391"/>
    </source>
</evidence>
<dbReference type="RefSeq" id="XP_030978053.1">
    <property type="nucleotide sequence ID" value="XM_031129054.1"/>
</dbReference>
<proteinExistence type="predicted"/>
<protein>
    <recommendedName>
        <fullName evidence="1">HNH nuclease domain-containing protein</fullName>
    </recommendedName>
</protein>